<dbReference type="RefSeq" id="WP_354150382.1">
    <property type="nucleotide sequence ID" value="NZ_JBEPMN010000002.1"/>
</dbReference>
<protein>
    <submittedName>
        <fullName evidence="2">Uncharacterized protein</fullName>
    </submittedName>
</protein>
<keyword evidence="3" id="KW-1185">Reference proteome</keyword>
<evidence type="ECO:0000313" key="3">
    <source>
        <dbReference type="Proteomes" id="UP001549143"/>
    </source>
</evidence>
<dbReference type="EMBL" id="JBEPMN010000002">
    <property type="protein sequence ID" value="MET3660487.1"/>
    <property type="molecule type" value="Genomic_DNA"/>
</dbReference>
<organism evidence="2 3">
    <name type="scientific">Aquamicrobium ahrensii</name>
    <dbReference type="NCBI Taxonomy" id="469551"/>
    <lineage>
        <taxon>Bacteria</taxon>
        <taxon>Pseudomonadati</taxon>
        <taxon>Pseudomonadota</taxon>
        <taxon>Alphaproteobacteria</taxon>
        <taxon>Hyphomicrobiales</taxon>
        <taxon>Phyllobacteriaceae</taxon>
        <taxon>Aquamicrobium</taxon>
    </lineage>
</organism>
<feature type="signal peptide" evidence="1">
    <location>
        <begin position="1"/>
        <end position="19"/>
    </location>
</feature>
<comment type="caution">
    <text evidence="2">The sequence shown here is derived from an EMBL/GenBank/DDBJ whole genome shotgun (WGS) entry which is preliminary data.</text>
</comment>
<evidence type="ECO:0000313" key="2">
    <source>
        <dbReference type="EMBL" id="MET3660487.1"/>
    </source>
</evidence>
<accession>A0ABV2KHG7</accession>
<reference evidence="2 3" key="1">
    <citation type="submission" date="2024-06" db="EMBL/GenBank/DDBJ databases">
        <title>Genomic Encyclopedia of Type Strains, Phase IV (KMG-IV): sequencing the most valuable type-strain genomes for metagenomic binning, comparative biology and taxonomic classification.</title>
        <authorList>
            <person name="Goeker M."/>
        </authorList>
    </citation>
    <scope>NUCLEOTIDE SEQUENCE [LARGE SCALE GENOMIC DNA]</scope>
    <source>
        <strain evidence="2 3">DSM 19730</strain>
    </source>
</reference>
<name>A0ABV2KHG7_9HYPH</name>
<dbReference type="Proteomes" id="UP001549143">
    <property type="component" value="Unassembled WGS sequence"/>
</dbReference>
<keyword evidence="1" id="KW-0732">Signal</keyword>
<evidence type="ECO:0000256" key="1">
    <source>
        <dbReference type="SAM" id="SignalP"/>
    </source>
</evidence>
<sequence>MHKAFLFFSALLMSGPAAASGGFTCSADDGSASINVNGGVTDGMGSPVFSLQGEIGIRDAAVAEDLRKTGFERTHLAQYWLDGSELRLVLYREREGDKPHGYVELTLRTMAQADGAFAGGYVLEVFDMTGATAGEGMAVRLDGAVSCSVE</sequence>
<proteinExistence type="predicted"/>
<feature type="chain" id="PRO_5046278065" evidence="1">
    <location>
        <begin position="20"/>
        <end position="150"/>
    </location>
</feature>
<gene>
    <name evidence="2" type="ORF">ABID44_000801</name>
</gene>